<keyword evidence="5" id="KW-1185">Reference proteome</keyword>
<keyword evidence="2" id="KW-0560">Oxidoreductase</keyword>
<dbReference type="InterPro" id="IPR016166">
    <property type="entry name" value="FAD-bd_PCMH"/>
</dbReference>
<dbReference type="EMBL" id="FQUO01000003">
    <property type="protein sequence ID" value="SHE84990.1"/>
    <property type="molecule type" value="Genomic_DNA"/>
</dbReference>
<dbReference type="Gene3D" id="3.30.465.10">
    <property type="match status" value="1"/>
</dbReference>
<dbReference type="Pfam" id="PF04030">
    <property type="entry name" value="ALO"/>
    <property type="match status" value="1"/>
</dbReference>
<dbReference type="Gene3D" id="1.10.45.10">
    <property type="entry name" value="Vanillyl-alcohol Oxidase, Chain A, domain 4"/>
    <property type="match status" value="1"/>
</dbReference>
<accession>A0A1M4WUV2</accession>
<dbReference type="Gene3D" id="3.30.70.2530">
    <property type="match status" value="1"/>
</dbReference>
<dbReference type="SUPFAM" id="SSF56176">
    <property type="entry name" value="FAD-binding/transporter-associated domain-like"/>
    <property type="match status" value="1"/>
</dbReference>
<evidence type="ECO:0000259" key="3">
    <source>
        <dbReference type="PROSITE" id="PS51387"/>
    </source>
</evidence>
<feature type="domain" description="FAD-binding PCMH-type" evidence="3">
    <location>
        <begin position="38"/>
        <end position="204"/>
    </location>
</feature>
<keyword evidence="1" id="KW-0285">Flavoprotein</keyword>
<name>A0A1M4WUV2_9BACT</name>
<sequence length="446" mass="49264">MDKRTFIKTTATLMSAPIVAPLASWIPDTKLTNWAGNLQYSTNRLHTPNAITAVQEAVKKHAHIKALGSRHCFNTIADSSHNLLSQQELDKILHLDREARTVQVHGAIRYGQLAEYLHREGFAVHNLASLPHISVAGAITTATHGSGMRNGNLATSVAAIELIAADGTIHTLSRQKDGEQFLGAVVGLGALGVITKVTLDMVPTFEVRQTVYTDLPFKQFQRNATAILGAGYSVSLFTDWSAPAFNEVWIKSLVDEKPFSIAPEFYGSKAATRNLHPIAIMPAENCTDQMGVPGPWHERLPHFKMGFTPSSGKELQSEYFVPIEQGAMAVMAVAQLSKAVNPHILTSEIRTIAADNLWLSPQYGQDTLAIHFTWQQDWPAVKKVLPQIEAALKPFAVRPHWGKLFTMEPAQLQALYPKMQDFKMLVKQYDPKGKFRNEFLATNLGI</sequence>
<dbReference type="PROSITE" id="PS51387">
    <property type="entry name" value="FAD_PCMH"/>
    <property type="match status" value="1"/>
</dbReference>
<dbReference type="RefSeq" id="WP_073040639.1">
    <property type="nucleotide sequence ID" value="NZ_FQUO01000003.1"/>
</dbReference>
<gene>
    <name evidence="4" type="ORF">SAMN05444008_103149</name>
</gene>
<dbReference type="InterPro" id="IPR016171">
    <property type="entry name" value="Vanillyl_alc_oxidase_C-sub2"/>
</dbReference>
<evidence type="ECO:0000313" key="4">
    <source>
        <dbReference type="EMBL" id="SHE84990.1"/>
    </source>
</evidence>
<dbReference type="GO" id="GO:0016020">
    <property type="term" value="C:membrane"/>
    <property type="evidence" value="ECO:0007669"/>
    <property type="project" value="InterPro"/>
</dbReference>
<dbReference type="InterPro" id="IPR016169">
    <property type="entry name" value="FAD-bd_PCMH_sub2"/>
</dbReference>
<dbReference type="Pfam" id="PF01565">
    <property type="entry name" value="FAD_binding_4"/>
    <property type="match status" value="1"/>
</dbReference>
<dbReference type="PANTHER" id="PTHR43762:SF1">
    <property type="entry name" value="D-ARABINONO-1,4-LACTONE OXIDASE"/>
    <property type="match status" value="1"/>
</dbReference>
<dbReference type="Proteomes" id="UP000184368">
    <property type="component" value="Unassembled WGS sequence"/>
</dbReference>
<dbReference type="GO" id="GO:0003885">
    <property type="term" value="F:D-arabinono-1,4-lactone oxidase activity"/>
    <property type="evidence" value="ECO:0007669"/>
    <property type="project" value="InterPro"/>
</dbReference>
<proteinExistence type="predicted"/>
<reference evidence="4 5" key="1">
    <citation type="submission" date="2016-11" db="EMBL/GenBank/DDBJ databases">
        <authorList>
            <person name="Jaros S."/>
            <person name="Januszkiewicz K."/>
            <person name="Wedrychowicz H."/>
        </authorList>
    </citation>
    <scope>NUCLEOTIDE SEQUENCE [LARGE SCALE GENOMIC DNA]</scope>
    <source>
        <strain evidence="4 5">DSM 26897</strain>
    </source>
</reference>
<protein>
    <submittedName>
        <fullName evidence="4">Xylitol oxidase</fullName>
    </submittedName>
</protein>
<dbReference type="Gene3D" id="3.30.43.10">
    <property type="entry name" value="Uridine Diphospho-n-acetylenolpyruvylglucosamine Reductase, domain 2"/>
    <property type="match status" value="1"/>
</dbReference>
<dbReference type="InterPro" id="IPR010031">
    <property type="entry name" value="FAD_lactone_oxidase-like"/>
</dbReference>
<evidence type="ECO:0000313" key="5">
    <source>
        <dbReference type="Proteomes" id="UP000184368"/>
    </source>
</evidence>
<dbReference type="Gene3D" id="3.30.70.2520">
    <property type="match status" value="1"/>
</dbReference>
<dbReference type="GO" id="GO:0080049">
    <property type="term" value="F:L-gulono-1,4-lactone dehydrogenase activity"/>
    <property type="evidence" value="ECO:0007669"/>
    <property type="project" value="TreeGrafter"/>
</dbReference>
<organism evidence="4 5">
    <name type="scientific">Cnuella takakiae</name>
    <dbReference type="NCBI Taxonomy" id="1302690"/>
    <lineage>
        <taxon>Bacteria</taxon>
        <taxon>Pseudomonadati</taxon>
        <taxon>Bacteroidota</taxon>
        <taxon>Chitinophagia</taxon>
        <taxon>Chitinophagales</taxon>
        <taxon>Chitinophagaceae</taxon>
        <taxon>Cnuella</taxon>
    </lineage>
</organism>
<dbReference type="InterPro" id="IPR006094">
    <property type="entry name" value="Oxid_FAD_bind_N"/>
</dbReference>
<dbReference type="InterPro" id="IPR016167">
    <property type="entry name" value="FAD-bd_PCMH_sub1"/>
</dbReference>
<dbReference type="GO" id="GO:0071949">
    <property type="term" value="F:FAD binding"/>
    <property type="evidence" value="ECO:0007669"/>
    <property type="project" value="InterPro"/>
</dbReference>
<dbReference type="InterPro" id="IPR036318">
    <property type="entry name" value="FAD-bd_PCMH-like_sf"/>
</dbReference>
<dbReference type="PIRSF" id="PIRSF000136">
    <property type="entry name" value="LGO_GLO"/>
    <property type="match status" value="1"/>
</dbReference>
<dbReference type="InterPro" id="IPR007173">
    <property type="entry name" value="ALO_C"/>
</dbReference>
<dbReference type="AlphaFoldDB" id="A0A1M4WUV2"/>
<dbReference type="OrthoDB" id="9800184at2"/>
<evidence type="ECO:0000256" key="1">
    <source>
        <dbReference type="ARBA" id="ARBA00022827"/>
    </source>
</evidence>
<dbReference type="STRING" id="1302690.BUE76_06650"/>
<keyword evidence="1" id="KW-0274">FAD</keyword>
<dbReference type="PANTHER" id="PTHR43762">
    <property type="entry name" value="L-GULONOLACTONE OXIDASE"/>
    <property type="match status" value="1"/>
</dbReference>
<evidence type="ECO:0000256" key="2">
    <source>
        <dbReference type="ARBA" id="ARBA00023002"/>
    </source>
</evidence>